<evidence type="ECO:0000313" key="1">
    <source>
        <dbReference type="EMBL" id="KKN45091.1"/>
    </source>
</evidence>
<comment type="caution">
    <text evidence="1">The sequence shown here is derived from an EMBL/GenBank/DDBJ whole genome shotgun (WGS) entry which is preliminary data.</text>
</comment>
<reference evidence="1" key="1">
    <citation type="journal article" date="2015" name="Nature">
        <title>Complex archaea that bridge the gap between prokaryotes and eukaryotes.</title>
        <authorList>
            <person name="Spang A."/>
            <person name="Saw J.H."/>
            <person name="Jorgensen S.L."/>
            <person name="Zaremba-Niedzwiedzka K."/>
            <person name="Martijn J."/>
            <person name="Lind A.E."/>
            <person name="van Eijk R."/>
            <person name="Schleper C."/>
            <person name="Guy L."/>
            <person name="Ettema T.J."/>
        </authorList>
    </citation>
    <scope>NUCLEOTIDE SEQUENCE</scope>
</reference>
<accession>A0A0F9T7X8</accession>
<organism evidence="1">
    <name type="scientific">marine sediment metagenome</name>
    <dbReference type="NCBI Taxonomy" id="412755"/>
    <lineage>
        <taxon>unclassified sequences</taxon>
        <taxon>metagenomes</taxon>
        <taxon>ecological metagenomes</taxon>
    </lineage>
</organism>
<proteinExistence type="predicted"/>
<gene>
    <name evidence="1" type="ORF">LCGC14_0686730</name>
</gene>
<sequence length="166" mass="19010">MDRLEFCDNHCPMPARWVEFPKVDNRLTVDCHLEDSLCPFKDVDFNKVSESEIKPQPDQSSRLLTEDFDLLKYCIDVILQNGLITADVKDNPTLYFSVQDTAKKIIAKTASIKDAERGLKVILETRRGEARIEALILELIPLVPEYTSAWRVINKFKATHCKGEGR</sequence>
<protein>
    <submittedName>
        <fullName evidence="1">Uncharacterized protein</fullName>
    </submittedName>
</protein>
<dbReference type="AlphaFoldDB" id="A0A0F9T7X8"/>
<name>A0A0F9T7X8_9ZZZZ</name>
<dbReference type="EMBL" id="LAZR01001412">
    <property type="protein sequence ID" value="KKN45091.1"/>
    <property type="molecule type" value="Genomic_DNA"/>
</dbReference>